<dbReference type="InterPro" id="IPR001387">
    <property type="entry name" value="Cro/C1-type_HTH"/>
</dbReference>
<name>A0A7C4Q430_9CHLR</name>
<feature type="domain" description="HTH cro/C1-type" evidence="3">
    <location>
        <begin position="9"/>
        <end position="41"/>
    </location>
</feature>
<dbReference type="PANTHER" id="PTHR34475">
    <property type="match status" value="1"/>
</dbReference>
<gene>
    <name evidence="4" type="ORF">ENT17_08205</name>
</gene>
<dbReference type="PROSITE" id="PS50943">
    <property type="entry name" value="HTH_CROC1"/>
    <property type="match status" value="1"/>
</dbReference>
<dbReference type="SMART" id="SM00530">
    <property type="entry name" value="HTH_XRE"/>
    <property type="match status" value="2"/>
</dbReference>
<keyword evidence="2" id="KW-0812">Transmembrane</keyword>
<dbReference type="EMBL" id="DSXR01000082">
    <property type="protein sequence ID" value="HGS87589.1"/>
    <property type="molecule type" value="Genomic_DNA"/>
</dbReference>
<feature type="region of interest" description="Disordered" evidence="1">
    <location>
        <begin position="328"/>
        <end position="360"/>
    </location>
</feature>
<dbReference type="Pfam" id="PF13413">
    <property type="entry name" value="HTH_25"/>
    <property type="match status" value="2"/>
</dbReference>
<evidence type="ECO:0000256" key="2">
    <source>
        <dbReference type="SAM" id="Phobius"/>
    </source>
</evidence>
<dbReference type="Pfam" id="PF13464">
    <property type="entry name" value="RodZ_C"/>
    <property type="match status" value="1"/>
</dbReference>
<dbReference type="InterPro" id="IPR010982">
    <property type="entry name" value="Lambda_DNA-bd_dom_sf"/>
</dbReference>
<keyword evidence="2" id="KW-0472">Membrane</keyword>
<feature type="compositionally biased region" description="Polar residues" evidence="1">
    <location>
        <begin position="329"/>
        <end position="341"/>
    </location>
</feature>
<feature type="compositionally biased region" description="Low complexity" evidence="1">
    <location>
        <begin position="342"/>
        <end position="359"/>
    </location>
</feature>
<dbReference type="InterPro" id="IPR050400">
    <property type="entry name" value="Bact_Cytoskel_RodZ"/>
</dbReference>
<dbReference type="AlphaFoldDB" id="A0A7C4Q430"/>
<reference evidence="4" key="1">
    <citation type="journal article" date="2020" name="mSystems">
        <title>Genome- and Community-Level Interaction Insights into Carbon Utilization and Element Cycling Functions of Hydrothermarchaeota in Hydrothermal Sediment.</title>
        <authorList>
            <person name="Zhou Z."/>
            <person name="Liu Y."/>
            <person name="Xu W."/>
            <person name="Pan J."/>
            <person name="Luo Z.H."/>
            <person name="Li M."/>
        </authorList>
    </citation>
    <scope>NUCLEOTIDE SEQUENCE [LARGE SCALE GENOMIC DNA]</scope>
    <source>
        <strain evidence="4">SpSt-556</strain>
    </source>
</reference>
<dbReference type="GO" id="GO:0003677">
    <property type="term" value="F:DNA binding"/>
    <property type="evidence" value="ECO:0007669"/>
    <property type="project" value="InterPro"/>
</dbReference>
<dbReference type="PANTHER" id="PTHR34475:SF1">
    <property type="entry name" value="CYTOSKELETON PROTEIN RODZ"/>
    <property type="match status" value="1"/>
</dbReference>
<feature type="transmembrane region" description="Helical" evidence="2">
    <location>
        <begin position="271"/>
        <end position="290"/>
    </location>
</feature>
<evidence type="ECO:0000313" key="4">
    <source>
        <dbReference type="EMBL" id="HGS87589.1"/>
    </source>
</evidence>
<proteinExistence type="predicted"/>
<feature type="compositionally biased region" description="Polar residues" evidence="1">
    <location>
        <begin position="97"/>
        <end position="117"/>
    </location>
</feature>
<evidence type="ECO:0000256" key="1">
    <source>
        <dbReference type="SAM" id="MobiDB-lite"/>
    </source>
</evidence>
<evidence type="ECO:0000259" key="3">
    <source>
        <dbReference type="PROSITE" id="PS50943"/>
    </source>
</evidence>
<organism evidence="4">
    <name type="scientific">Bellilinea caldifistulae</name>
    <dbReference type="NCBI Taxonomy" id="360411"/>
    <lineage>
        <taxon>Bacteria</taxon>
        <taxon>Bacillati</taxon>
        <taxon>Chloroflexota</taxon>
        <taxon>Anaerolineae</taxon>
        <taxon>Anaerolineales</taxon>
        <taxon>Anaerolineaceae</taxon>
        <taxon>Bellilinea</taxon>
    </lineage>
</organism>
<dbReference type="Gene3D" id="1.10.260.40">
    <property type="entry name" value="lambda repressor-like DNA-binding domains"/>
    <property type="match status" value="2"/>
</dbReference>
<dbReference type="SUPFAM" id="SSF47413">
    <property type="entry name" value="lambda repressor-like DNA-binding domains"/>
    <property type="match status" value="1"/>
</dbReference>
<keyword evidence="2" id="KW-1133">Transmembrane helix</keyword>
<sequence>MKLTLGQYLRQLREERGFSLEQLARATRINPTYLRALENDEPALLPSAVQGRGYLRLIASTFNINPQPLLAAFPDKELVLSSPATEENPVVEEAQPERTQPASVSTSPPVNETTPQTEAADEVYSETVPQGEAISSEDTQLSSLPVEGSSTFIFSQIGQQFRAQREALGISLEDAERFTRLKARYLRAIEEGLLEQLPSLVQGRGMLRNYAEFLNLDSEAILLQFADGLQRRRLEHLAATAPSRATTSPAGKTRFPNRFSLFLRRWMTPDLLVGSMLFFILLVFVIWGTARVSGLQDQETQVTPPSISEILLNTADVSGSTIAALAESPTPTAAQNNTFTLPSSPEESGESPSQPPASSDPVQVYVIANQRVWMRVVVDTRVAFEGRTIPGSAYPFTAKDAIELTAGNAAGIQIVYNQNNLGNLGGAGDVIRLIFTAQGTVVPTPLFTSTPAPTLPPTFTPQPTPLLPTPTVTPFVP</sequence>
<accession>A0A7C4Q430</accession>
<comment type="caution">
    <text evidence="4">The sequence shown here is derived from an EMBL/GenBank/DDBJ whole genome shotgun (WGS) entry which is preliminary data.</text>
</comment>
<dbReference type="InterPro" id="IPR025194">
    <property type="entry name" value="RodZ-like_C"/>
</dbReference>
<feature type="region of interest" description="Disordered" evidence="1">
    <location>
        <begin position="83"/>
        <end position="122"/>
    </location>
</feature>
<protein>
    <submittedName>
        <fullName evidence="4">DUF4115 domain-containing protein</fullName>
    </submittedName>
</protein>
<dbReference type="CDD" id="cd00093">
    <property type="entry name" value="HTH_XRE"/>
    <property type="match status" value="2"/>
</dbReference>